<gene>
    <name evidence="3" type="ORF">SAMN05421503_2549</name>
</gene>
<dbReference type="Gene3D" id="3.40.50.720">
    <property type="entry name" value="NAD(P)-binding Rossmann-like Domain"/>
    <property type="match status" value="1"/>
</dbReference>
<sequence length="199" mass="21248">MKIIVIGATGTIGSNIVRKLEEQHEVIRVGSKSGDYQLDLTSPEEIEKMYKSIDNIDAVVSATGSASFKKLEEMTPELNTVAVQSKLLGQINLVLIGQHYLNANGSFTLTTGVMMDDPIVHGSSAAMANAGVASFVKSAAIELKNGIRINSVSPTIVEESLSKYGAFFDGFNPVPVDRVSNAYIKSIAGAQTGQNYTVY</sequence>
<dbReference type="PANTHER" id="PTHR43477">
    <property type="entry name" value="DIHYDROANTICAPSIN 7-DEHYDROGENASE"/>
    <property type="match status" value="1"/>
</dbReference>
<accession>A0A285NZ00</accession>
<dbReference type="InterPro" id="IPR051122">
    <property type="entry name" value="SDR_DHRS6-like"/>
</dbReference>
<dbReference type="GO" id="GO:0016491">
    <property type="term" value="F:oxidoreductase activity"/>
    <property type="evidence" value="ECO:0007669"/>
    <property type="project" value="UniProtKB-KW"/>
</dbReference>
<evidence type="ECO:0000256" key="2">
    <source>
        <dbReference type="ARBA" id="ARBA00023002"/>
    </source>
</evidence>
<dbReference type="Pfam" id="PF13561">
    <property type="entry name" value="adh_short_C2"/>
    <property type="match status" value="1"/>
</dbReference>
<dbReference type="PRINTS" id="PR00081">
    <property type="entry name" value="GDHRDH"/>
</dbReference>
<protein>
    <submittedName>
        <fullName evidence="3">NAD(P)-dependent dehydrogenase, short-chain alcohol dehydrogenase family</fullName>
    </submittedName>
</protein>
<dbReference type="InterPro" id="IPR036291">
    <property type="entry name" value="NAD(P)-bd_dom_sf"/>
</dbReference>
<name>A0A285NZ00_9BACI</name>
<proteinExistence type="inferred from homology"/>
<keyword evidence="2" id="KW-0560">Oxidoreductase</keyword>
<dbReference type="InterPro" id="IPR002347">
    <property type="entry name" value="SDR_fam"/>
</dbReference>
<dbReference type="RefSeq" id="WP_097042658.1">
    <property type="nucleotide sequence ID" value="NZ_OBEK01000003.1"/>
</dbReference>
<dbReference type="OrthoDB" id="9787486at2"/>
<keyword evidence="4" id="KW-1185">Reference proteome</keyword>
<dbReference type="STRING" id="586416.GZ22_04165"/>
<dbReference type="AlphaFoldDB" id="A0A285NZ00"/>
<reference evidence="4" key="1">
    <citation type="submission" date="2017-09" db="EMBL/GenBank/DDBJ databases">
        <authorList>
            <person name="Varghese N."/>
            <person name="Submissions S."/>
        </authorList>
    </citation>
    <scope>NUCLEOTIDE SEQUENCE [LARGE SCALE GENOMIC DNA]</scope>
    <source>
        <strain evidence="4">CGMCC 1.8913</strain>
    </source>
</reference>
<evidence type="ECO:0000313" key="4">
    <source>
        <dbReference type="Proteomes" id="UP000219356"/>
    </source>
</evidence>
<dbReference type="SUPFAM" id="SSF51735">
    <property type="entry name" value="NAD(P)-binding Rossmann-fold domains"/>
    <property type="match status" value="1"/>
</dbReference>
<organism evidence="3 4">
    <name type="scientific">Terribacillus aidingensis</name>
    <dbReference type="NCBI Taxonomy" id="586416"/>
    <lineage>
        <taxon>Bacteria</taxon>
        <taxon>Bacillati</taxon>
        <taxon>Bacillota</taxon>
        <taxon>Bacilli</taxon>
        <taxon>Bacillales</taxon>
        <taxon>Bacillaceae</taxon>
        <taxon>Terribacillus</taxon>
    </lineage>
</organism>
<dbReference type="NCBIfam" id="NF005754">
    <property type="entry name" value="PRK07578.1"/>
    <property type="match status" value="1"/>
</dbReference>
<comment type="similarity">
    <text evidence="1">Belongs to the short-chain dehydrogenases/reductases (SDR) family.</text>
</comment>
<dbReference type="CDD" id="cd11731">
    <property type="entry name" value="Lin1944_like_SDR_c"/>
    <property type="match status" value="1"/>
</dbReference>
<dbReference type="PANTHER" id="PTHR43477:SF1">
    <property type="entry name" value="DIHYDROANTICAPSIN 7-DEHYDROGENASE"/>
    <property type="match status" value="1"/>
</dbReference>
<evidence type="ECO:0000256" key="1">
    <source>
        <dbReference type="ARBA" id="ARBA00006484"/>
    </source>
</evidence>
<dbReference type="Proteomes" id="UP000219356">
    <property type="component" value="Unassembled WGS sequence"/>
</dbReference>
<evidence type="ECO:0000313" key="3">
    <source>
        <dbReference type="EMBL" id="SNZ14714.1"/>
    </source>
</evidence>
<dbReference type="EMBL" id="OBEK01000003">
    <property type="protein sequence ID" value="SNZ14714.1"/>
    <property type="molecule type" value="Genomic_DNA"/>
</dbReference>